<organism evidence="1 2">
    <name type="scientific">Paenarthrobacter ilicis</name>
    <dbReference type="NCBI Taxonomy" id="43665"/>
    <lineage>
        <taxon>Bacteria</taxon>
        <taxon>Bacillati</taxon>
        <taxon>Actinomycetota</taxon>
        <taxon>Actinomycetes</taxon>
        <taxon>Micrococcales</taxon>
        <taxon>Micrococcaceae</taxon>
        <taxon>Paenarthrobacter</taxon>
    </lineage>
</organism>
<comment type="caution">
    <text evidence="1">The sequence shown here is derived from an EMBL/GenBank/DDBJ whole genome shotgun (WGS) entry which is preliminary data.</text>
</comment>
<gene>
    <name evidence="1" type="ORF">FHR86_003844</name>
</gene>
<dbReference type="Proteomes" id="UP000802392">
    <property type="component" value="Unassembled WGS sequence"/>
</dbReference>
<protein>
    <submittedName>
        <fullName evidence="1">Ribosomal protein S11</fullName>
    </submittedName>
</protein>
<keyword evidence="2" id="KW-1185">Reference proteome</keyword>
<dbReference type="Gene3D" id="2.130.10.30">
    <property type="entry name" value="Regulator of chromosome condensation 1/beta-lactamase-inhibitor protein II"/>
    <property type="match status" value="1"/>
</dbReference>
<keyword evidence="1" id="KW-0687">Ribonucleoprotein</keyword>
<keyword evidence="1" id="KW-0689">Ribosomal protein</keyword>
<dbReference type="InterPro" id="IPR009091">
    <property type="entry name" value="RCC1/BLIP-II"/>
</dbReference>
<proteinExistence type="predicted"/>
<evidence type="ECO:0000313" key="1">
    <source>
        <dbReference type="EMBL" id="NIJ03483.1"/>
    </source>
</evidence>
<sequence>SGAYITDSSGTATIPPGDIIVGAAAGSLSASTSGATTTTQLPVRTTGALQLGSGAPNIPAVNNSGFVHIATANGGAVAIKANGEIWRSTANARQWTKIGDGASTDPNQAGFLNYGDGTEADGVWIKSGALQFGTGAATISAADNNGFVGVTASNGGATAVKANGEVWRTNAITREWIKIGDGASTGPSQSGSLNYGDSTGADGVWIKNGALQFGTGAANIPAANNNDFVRVTAINAGAVAVKANGEVWRTRTNAREWIKIGDGASTGPSQNGFLIYGNRTGADGVWIKNGALQFGTEAANISAFDNKDFVRVAASGGGGVAIKANGEVWRTRQNAPEWTIIGTLGLTEPGQSGFLNYGGATGPDGLWIKTSLSCPLPS</sequence>
<dbReference type="RefSeq" id="WP_208381703.1">
    <property type="nucleotide sequence ID" value="NZ_JAAOZD010000019.1"/>
</dbReference>
<dbReference type="EMBL" id="JAAOZD010000019">
    <property type="protein sequence ID" value="NIJ03483.1"/>
    <property type="molecule type" value="Genomic_DNA"/>
</dbReference>
<evidence type="ECO:0000313" key="2">
    <source>
        <dbReference type="Proteomes" id="UP000802392"/>
    </source>
</evidence>
<feature type="non-terminal residue" evidence="1">
    <location>
        <position position="1"/>
    </location>
</feature>
<reference evidence="1 2" key="1">
    <citation type="submission" date="2020-03" db="EMBL/GenBank/DDBJ databases">
        <title>Genomic Encyclopedia of Type Strains, Phase III (KMG-III): the genomes of soil and plant-associated and newly described type strains.</title>
        <authorList>
            <person name="Whitman W."/>
        </authorList>
    </citation>
    <scope>NUCLEOTIDE SEQUENCE [LARGE SCALE GENOMIC DNA]</scope>
    <source>
        <strain evidence="1 2">CECT 4207</strain>
    </source>
</reference>
<accession>A0ABX0TPU2</accession>
<dbReference type="GO" id="GO:0005840">
    <property type="term" value="C:ribosome"/>
    <property type="evidence" value="ECO:0007669"/>
    <property type="project" value="UniProtKB-KW"/>
</dbReference>
<name>A0ABX0TPU2_9MICC</name>